<dbReference type="InterPro" id="IPR007379">
    <property type="entry name" value="Tim44-like_dom"/>
</dbReference>
<evidence type="ECO:0000256" key="2">
    <source>
        <dbReference type="SAM" id="Phobius"/>
    </source>
</evidence>
<evidence type="ECO:0000256" key="3">
    <source>
        <dbReference type="SAM" id="SignalP"/>
    </source>
</evidence>
<dbReference type="eggNOG" id="COG4395">
    <property type="taxonomic scope" value="Bacteria"/>
</dbReference>
<proteinExistence type="predicted"/>
<feature type="transmembrane region" description="Helical" evidence="2">
    <location>
        <begin position="102"/>
        <end position="123"/>
    </location>
</feature>
<dbReference type="RefSeq" id="WP_005882506.1">
    <property type="nucleotide sequence ID" value="NZ_CP019430.1"/>
</dbReference>
<dbReference type="OrthoDB" id="5297955at2"/>
<reference evidence="5 6" key="1">
    <citation type="submission" date="2009-02" db="EMBL/GenBank/DDBJ databases">
        <title>The Genome Sequence of Oxalobacter formigenes OXCC13.</title>
        <authorList>
            <consortium name="The Broad Institute Genome Sequencing Platform"/>
            <person name="Ward D."/>
            <person name="Young S.K."/>
            <person name="Kodira C.D."/>
            <person name="Zeng Q."/>
            <person name="Koehrsen M."/>
            <person name="Alvarado L."/>
            <person name="Berlin A."/>
            <person name="Borenstein D."/>
            <person name="Chen Z."/>
            <person name="Engels R."/>
            <person name="Freedman E."/>
            <person name="Gellesch M."/>
            <person name="Goldberg J."/>
            <person name="Griggs A."/>
            <person name="Gujja S."/>
            <person name="Heiman D."/>
            <person name="Hepburn T."/>
            <person name="Howarth C."/>
            <person name="Jen D."/>
            <person name="Larson L."/>
            <person name="Lewis B."/>
            <person name="Mehta T."/>
            <person name="Park D."/>
            <person name="Pearson M."/>
            <person name="Roberts A."/>
            <person name="Saif S."/>
            <person name="Shea T."/>
            <person name="Shenoy N."/>
            <person name="Sisk P."/>
            <person name="Stolte C."/>
            <person name="Sykes S."/>
            <person name="Walk T."/>
            <person name="White J."/>
            <person name="Yandava C."/>
            <person name="Allison M.J."/>
            <person name="Lander E."/>
            <person name="Nusbaum C."/>
            <person name="Galagan J."/>
            <person name="Birren B."/>
        </authorList>
    </citation>
    <scope>NUCLEOTIDE SEQUENCE [LARGE SCALE GENOMIC DNA]</scope>
    <source>
        <strain evidence="5 6">OXCC13</strain>
    </source>
</reference>
<dbReference type="InterPro" id="IPR032710">
    <property type="entry name" value="NTF2-like_dom_sf"/>
</dbReference>
<dbReference type="Gene3D" id="3.10.450.240">
    <property type="match status" value="1"/>
</dbReference>
<keyword evidence="6" id="KW-1185">Reference proteome</keyword>
<gene>
    <name evidence="5" type="ORF">OFBG_01949</name>
</gene>
<evidence type="ECO:0000313" key="5">
    <source>
        <dbReference type="EMBL" id="EEO30921.1"/>
    </source>
</evidence>
<accession>C3XCJ5</accession>
<dbReference type="AlphaFoldDB" id="C3XCJ5"/>
<evidence type="ECO:0000313" key="6">
    <source>
        <dbReference type="Proteomes" id="UP000005089"/>
    </source>
</evidence>
<dbReference type="PANTHER" id="PTHR41542:SF1">
    <property type="entry name" value="BLL5807 PROTEIN"/>
    <property type="match status" value="1"/>
</dbReference>
<dbReference type="Pfam" id="PF04280">
    <property type="entry name" value="Tim44"/>
    <property type="match status" value="1"/>
</dbReference>
<keyword evidence="2" id="KW-0812">Transmembrane</keyword>
<feature type="region of interest" description="Disordered" evidence="1">
    <location>
        <begin position="133"/>
        <end position="170"/>
    </location>
</feature>
<dbReference type="GeneID" id="77134039"/>
<name>C3XCJ5_OXAFO</name>
<dbReference type="STRING" id="847.BRW83_0129"/>
<dbReference type="EMBL" id="GG658170">
    <property type="protein sequence ID" value="EEO30921.1"/>
    <property type="molecule type" value="Genomic_DNA"/>
</dbReference>
<feature type="chain" id="PRO_5030167043" evidence="3">
    <location>
        <begin position="25"/>
        <end position="305"/>
    </location>
</feature>
<feature type="signal peptide" evidence="3">
    <location>
        <begin position="1"/>
        <end position="24"/>
    </location>
</feature>
<evidence type="ECO:0000259" key="4">
    <source>
        <dbReference type="SMART" id="SM00978"/>
    </source>
</evidence>
<sequence>MKKFLLAFVLVASLSSMVMTDVHARRFGGGSFGRQSSNIGRIAPMQRSMPNQQAQQAQRAANQSQAANAARPASRWGGILGGALLGLGLGALLSHMGIGGDFAGMISTVLMLALIFFAIRFLMRRFTGRGKPQDQTAYASQYNDNGYNQSSTPEIGSGLPHQYAGNQTVNTGSGMQNDNWGIPVDFDVPAFLRAAKSYYIRMQAAWDKADIHDIHEFTTPEMFAEMKLQLQERGPGPNITDVVSLDAELLGIETLNNEYMASVKFSGMIRESEGAPAEPFAEVWNMTRPISKEGGWVLAGIQQLS</sequence>
<keyword evidence="2" id="KW-1133">Transmembrane helix</keyword>
<evidence type="ECO:0000256" key="1">
    <source>
        <dbReference type="SAM" id="MobiDB-lite"/>
    </source>
</evidence>
<keyword evidence="2" id="KW-0472">Membrane</keyword>
<organism evidence="5 6">
    <name type="scientific">Oxalobacter formigenes OXCC13</name>
    <dbReference type="NCBI Taxonomy" id="556269"/>
    <lineage>
        <taxon>Bacteria</taxon>
        <taxon>Pseudomonadati</taxon>
        <taxon>Pseudomonadota</taxon>
        <taxon>Betaproteobacteria</taxon>
        <taxon>Burkholderiales</taxon>
        <taxon>Oxalobacteraceae</taxon>
        <taxon>Oxalobacter</taxon>
    </lineage>
</organism>
<dbReference type="SUPFAM" id="SSF54427">
    <property type="entry name" value="NTF2-like"/>
    <property type="match status" value="1"/>
</dbReference>
<dbReference type="PANTHER" id="PTHR41542">
    <property type="entry name" value="BLL5807 PROTEIN"/>
    <property type="match status" value="1"/>
</dbReference>
<protein>
    <submittedName>
        <fullName evidence="5">Tim44-like domain protein</fullName>
    </submittedName>
</protein>
<dbReference type="HOGENOM" id="CLU_052470_0_0_4"/>
<dbReference type="Proteomes" id="UP000005089">
    <property type="component" value="Unassembled WGS sequence"/>
</dbReference>
<feature type="region of interest" description="Disordered" evidence="1">
    <location>
        <begin position="47"/>
        <end position="67"/>
    </location>
</feature>
<feature type="compositionally biased region" description="Polar residues" evidence="1">
    <location>
        <begin position="133"/>
        <end position="154"/>
    </location>
</feature>
<dbReference type="SMART" id="SM00978">
    <property type="entry name" value="Tim44"/>
    <property type="match status" value="1"/>
</dbReference>
<keyword evidence="3" id="KW-0732">Signal</keyword>
<feature type="domain" description="Tim44-like" evidence="4">
    <location>
        <begin position="173"/>
        <end position="303"/>
    </location>
</feature>